<gene>
    <name evidence="2" type="ORF">C361_05658</name>
</gene>
<sequence>MSIPPTTSNSPFHAAPLINKIKARTRILRRKKPEFQYSNNVSSSSTSQSISGERRGRSEAEENLTDWTIVPRSELEVVPQLEQFDNANPSLPTVLKAIDLIKPRKDTVDNQDSYEKMPTAPLKIVYSSTRRTPIKSRTYDTFVTPSLVPAASNSASNYHVPSPSVQGSIPIPNVITTPFRRPRLTLGIPESPSIILTPPDDECSSDELPSQTVKRKSHTLLLHSPSRPYSDVLLSSLERFLQVVVLVLRLIGGAMDGSVSALEVTRRLIQKVVAAQRAVGVPKTTRIEYVQTPEEHPFIPGSYPCTGRAPHLATFRFRVDLADYPLILFRITDHLDPLLACRLNKLCYDRYVGLIYRCLVVKGGLVDGLLKGLARTKIEDEDEIGVRDGKKTKVKAMMTAEKISIRDAQGMRELVQVLEEWKDRHNHGQPSSNTKALFGNVKTAHFSKQLISDIALNQASSSSNGLRSAQAIKDYWTPLIKAFFTYIGSGSRDGPNLGSVSLCFDLTNSSDIYRRHGTYDLTDTGTPCAVDMLCSAAIDSVSATKAKAMEVKLHLTFDLFVPIPIISFSRTLSLLYHLFSLSSSSSFSSVSSRIPPVSSKHHGPTFANTFIIIYDLDISGRVGPRQYIRPMWLHFCIAWNCYHLSNSGSNNGAGVMIRYVVPRRTKFHQSLETFWEDEGKGRWAQERWEAFKKCLITRTKSTRQMEMRCGCK</sequence>
<dbReference type="OrthoDB" id="2573228at2759"/>
<evidence type="ECO:0000256" key="1">
    <source>
        <dbReference type="SAM" id="MobiDB-lite"/>
    </source>
</evidence>
<feature type="compositionally biased region" description="Low complexity" evidence="1">
    <location>
        <begin position="38"/>
        <end position="51"/>
    </location>
</feature>
<dbReference type="EMBL" id="AMKT01000076">
    <property type="protein sequence ID" value="OXG14358.1"/>
    <property type="molecule type" value="Genomic_DNA"/>
</dbReference>
<feature type="region of interest" description="Disordered" evidence="1">
    <location>
        <begin position="32"/>
        <end position="65"/>
    </location>
</feature>
<comment type="caution">
    <text evidence="2">The sequence shown here is derived from an EMBL/GenBank/DDBJ whole genome shotgun (WGS) entry which is preliminary data.</text>
</comment>
<evidence type="ECO:0000313" key="3">
    <source>
        <dbReference type="Proteomes" id="UP000199727"/>
    </source>
</evidence>
<name>A0A854Q4R6_CRYNE</name>
<accession>A0A854Q4R6</accession>
<protein>
    <submittedName>
        <fullName evidence="2">Uncharacterized protein</fullName>
    </submittedName>
</protein>
<evidence type="ECO:0000313" key="2">
    <source>
        <dbReference type="EMBL" id="OXG14358.1"/>
    </source>
</evidence>
<dbReference type="AlphaFoldDB" id="A0A854Q4R6"/>
<reference evidence="2 3" key="1">
    <citation type="submission" date="2017-06" db="EMBL/GenBank/DDBJ databases">
        <title>Global population genomics of the pathogenic fungus Cryptococcus neoformans var. grubii.</title>
        <authorList>
            <person name="Cuomo C."/>
            <person name="Litvintseva A."/>
            <person name="Chen Y."/>
            <person name="Young S."/>
            <person name="Zeng Q."/>
            <person name="Chapman S."/>
            <person name="Gujja S."/>
            <person name="Saif S."/>
            <person name="Birren B."/>
        </authorList>
    </citation>
    <scope>NUCLEOTIDE SEQUENCE [LARGE SCALE GENOMIC DNA]</scope>
    <source>
        <strain evidence="2 3">Tu259-1</strain>
    </source>
</reference>
<dbReference type="Proteomes" id="UP000199727">
    <property type="component" value="Unassembled WGS sequence"/>
</dbReference>
<proteinExistence type="predicted"/>
<organism evidence="2 3">
    <name type="scientific">Cryptococcus neoformans Tu259-1</name>
    <dbReference type="NCBI Taxonomy" id="1230072"/>
    <lineage>
        <taxon>Eukaryota</taxon>
        <taxon>Fungi</taxon>
        <taxon>Dikarya</taxon>
        <taxon>Basidiomycota</taxon>
        <taxon>Agaricomycotina</taxon>
        <taxon>Tremellomycetes</taxon>
        <taxon>Tremellales</taxon>
        <taxon>Cryptococcaceae</taxon>
        <taxon>Cryptococcus</taxon>
        <taxon>Cryptococcus neoformans species complex</taxon>
    </lineage>
</organism>